<dbReference type="PANTHER" id="PTHR13847:SF280">
    <property type="entry name" value="D-AMINO ACID DEHYDROGENASE"/>
    <property type="match status" value="1"/>
</dbReference>
<dbReference type="InterPro" id="IPR006076">
    <property type="entry name" value="FAD-dep_OxRdtase"/>
</dbReference>
<dbReference type="GO" id="GO:0005886">
    <property type="term" value="C:plasma membrane"/>
    <property type="evidence" value="ECO:0007669"/>
    <property type="project" value="TreeGrafter"/>
</dbReference>
<feature type="domain" description="FAD dependent oxidoreductase" evidence="7">
    <location>
        <begin position="2"/>
        <end position="398"/>
    </location>
</feature>
<keyword evidence="3" id="KW-0285">Flavoprotein</keyword>
<evidence type="ECO:0000256" key="2">
    <source>
        <dbReference type="ARBA" id="ARBA00009410"/>
    </source>
</evidence>
<dbReference type="InterPro" id="IPR036188">
    <property type="entry name" value="FAD/NAD-bd_sf"/>
</dbReference>
<evidence type="ECO:0000256" key="4">
    <source>
        <dbReference type="ARBA" id="ARBA00022827"/>
    </source>
</evidence>
<keyword evidence="4" id="KW-0274">FAD</keyword>
<comment type="similarity">
    <text evidence="2">Belongs to the DadA oxidoreductase family.</text>
</comment>
<dbReference type="SUPFAM" id="SSF51905">
    <property type="entry name" value="FAD/NAD(P)-binding domain"/>
    <property type="match status" value="1"/>
</dbReference>
<dbReference type="EMBL" id="CP060414">
    <property type="protein sequence ID" value="QNT58338.1"/>
    <property type="molecule type" value="Genomic_DNA"/>
</dbReference>
<proteinExistence type="inferred from homology"/>
<gene>
    <name evidence="8" type="ORF">H7A79_0588</name>
</gene>
<evidence type="ECO:0000313" key="8">
    <source>
        <dbReference type="EMBL" id="QNT58338.1"/>
    </source>
</evidence>
<evidence type="ECO:0000256" key="1">
    <source>
        <dbReference type="ARBA" id="ARBA00001974"/>
    </source>
</evidence>
<organism evidence="8 9">
    <name type="scientific">Neisseria musculi</name>
    <dbReference type="NCBI Taxonomy" id="1815583"/>
    <lineage>
        <taxon>Bacteria</taxon>
        <taxon>Pseudomonadati</taxon>
        <taxon>Pseudomonadota</taxon>
        <taxon>Betaproteobacteria</taxon>
        <taxon>Neisseriales</taxon>
        <taxon>Neisseriaceae</taxon>
        <taxon>Neisseria</taxon>
    </lineage>
</organism>
<keyword evidence="5" id="KW-0560">Oxidoreductase</keyword>
<dbReference type="Pfam" id="PF01266">
    <property type="entry name" value="DAO"/>
    <property type="match status" value="1"/>
</dbReference>
<dbReference type="SUPFAM" id="SSF54373">
    <property type="entry name" value="FAD-linked reductases, C-terminal domain"/>
    <property type="match status" value="1"/>
</dbReference>
<evidence type="ECO:0000256" key="5">
    <source>
        <dbReference type="ARBA" id="ARBA00023002"/>
    </source>
</evidence>
<evidence type="ECO:0000313" key="9">
    <source>
        <dbReference type="Proteomes" id="UP000516412"/>
    </source>
</evidence>
<comment type="catalytic activity">
    <reaction evidence="6">
        <text>a D-alpha-amino acid + A + H2O = a 2-oxocarboxylate + AH2 + NH4(+)</text>
        <dbReference type="Rhea" id="RHEA:18125"/>
        <dbReference type="ChEBI" id="CHEBI:13193"/>
        <dbReference type="ChEBI" id="CHEBI:15377"/>
        <dbReference type="ChEBI" id="CHEBI:17499"/>
        <dbReference type="ChEBI" id="CHEBI:28938"/>
        <dbReference type="ChEBI" id="CHEBI:35179"/>
        <dbReference type="ChEBI" id="CHEBI:59871"/>
    </reaction>
</comment>
<dbReference type="NCBIfam" id="NF001933">
    <property type="entry name" value="PRK00711.1"/>
    <property type="match status" value="1"/>
</dbReference>
<dbReference type="Gene3D" id="3.30.9.10">
    <property type="entry name" value="D-Amino Acid Oxidase, subunit A, domain 2"/>
    <property type="match status" value="1"/>
</dbReference>
<comment type="cofactor">
    <cofactor evidence="1">
        <name>FAD</name>
        <dbReference type="ChEBI" id="CHEBI:57692"/>
    </cofactor>
</comment>
<protein>
    <submittedName>
        <fullName evidence="8">FAD dependent oxidoreductase family protein</fullName>
    </submittedName>
</protein>
<accession>A0A7H1M9M3</accession>
<evidence type="ECO:0000259" key="7">
    <source>
        <dbReference type="Pfam" id="PF01266"/>
    </source>
</evidence>
<keyword evidence="9" id="KW-1185">Reference proteome</keyword>
<dbReference type="Proteomes" id="UP000516412">
    <property type="component" value="Chromosome"/>
</dbReference>
<evidence type="ECO:0000256" key="3">
    <source>
        <dbReference type="ARBA" id="ARBA00022630"/>
    </source>
</evidence>
<dbReference type="GO" id="GO:0005737">
    <property type="term" value="C:cytoplasm"/>
    <property type="evidence" value="ECO:0007669"/>
    <property type="project" value="TreeGrafter"/>
</dbReference>
<sequence length="425" mass="46810">MKVIVLGAGIAGVCTAWYLLEAGHDVVVIDRADAAAMETSFANAGQLSYGYTTPWAAPGIPKKAAKWLLRPHSPLIFKPDGSLFQLQWLWQMLGNCNAGRYHINKERMVRVSEYSREMFCRFQAEHALDFEGRNKGTLQIFRTEKEVHAAQSDIEVLQSYGVPYQRLQPEACLQYEPALKNALHKIAGALYLPNDATGDCHLFARKLAQMCMEKGASFKFNCEIGRIEHSDGLIKAVHAGGGRFEADCFVCALGSFSRPITAALGLNLPVYPVKGYSLTVPVAQEKAAPVSTIIDETYKVAVTRFDQRIRIGGMAELSGYKLQLSPVRRETLELVVTDLFPGSGDLPRATFWSGLRPMTPDSTPIIGAARFENLFVNTGHGTLGWTMSLGSAKLTADLVCGRKTEIRSDDLGPARYEKHSGFHIH</sequence>
<dbReference type="AlphaFoldDB" id="A0A7H1M9M3"/>
<dbReference type="Gene3D" id="3.50.50.60">
    <property type="entry name" value="FAD/NAD(P)-binding domain"/>
    <property type="match status" value="2"/>
</dbReference>
<reference evidence="8" key="1">
    <citation type="submission" date="2024-06" db="EMBL/GenBank/DDBJ databases">
        <title>Complete Genome Sequence of mouse commensal type strain Neisseria musculi.</title>
        <authorList>
            <person name="Thapa E."/>
            <person name="Aluvathingal J."/>
            <person name="Nadendla S."/>
            <person name="Mehta A."/>
            <person name="Tettelin H."/>
            <person name="Weyand N.J."/>
        </authorList>
    </citation>
    <scope>NUCLEOTIDE SEQUENCE</scope>
    <source>
        <strain evidence="8">NW831</strain>
    </source>
</reference>
<name>A0A7H1M9M3_9NEIS</name>
<dbReference type="FunFam" id="3.50.50.60:FF:000020">
    <property type="entry name" value="D-amino acid dehydrogenase"/>
    <property type="match status" value="1"/>
</dbReference>
<dbReference type="PANTHER" id="PTHR13847">
    <property type="entry name" value="SARCOSINE DEHYDROGENASE-RELATED"/>
    <property type="match status" value="1"/>
</dbReference>
<dbReference type="KEGG" id="nmus:H7A79_0588"/>
<dbReference type="GO" id="GO:0008718">
    <property type="term" value="F:D-amino-acid dehydrogenase activity"/>
    <property type="evidence" value="ECO:0007669"/>
    <property type="project" value="TreeGrafter"/>
</dbReference>
<dbReference type="GO" id="GO:0055130">
    <property type="term" value="P:D-alanine catabolic process"/>
    <property type="evidence" value="ECO:0007669"/>
    <property type="project" value="TreeGrafter"/>
</dbReference>
<evidence type="ECO:0000256" key="6">
    <source>
        <dbReference type="ARBA" id="ARBA00047884"/>
    </source>
</evidence>
<dbReference type="RefSeq" id="WP_187001037.1">
    <property type="nucleotide sequence ID" value="NZ_CP060414.2"/>
</dbReference>